<evidence type="ECO:0000313" key="4">
    <source>
        <dbReference type="Proteomes" id="UP000509510"/>
    </source>
</evidence>
<dbReference type="OrthoDB" id="5593235at2759"/>
<protein>
    <submittedName>
        <fullName evidence="3">Uncharacterized protein</fullName>
    </submittedName>
</protein>
<keyword evidence="2" id="KW-0472">Membrane</keyword>
<sequence>MGSPENLEANINQAVAPRGLRSVLLLILFIATIISMGCTFLLYNTEASYLALLVNPFLWPVIPIPFHAFSTNNVTFFDKPKDVKIFTVVGYRNPARTAILNCYLQKNLVENGGIIDEVVFIPETTETSHLEWLHSLANSSDLYSIGTPEYIEYASRDLYLHIDGDIVYIEDHTIPTMVNTKMQHPDSLIVSANVIHQSAVAKFHQRSGVIVPYLPEPYLGQTQLLSTSSSSSNNNGHGLLWSILPHRIRKYFGNNNNNNNNPPSPTGGFNWVTQAQQHYSFLYHLAQGNLGVYKFPSWTNPPSAVSSAFTCIRGGDMDLISERSAETSWLRKHTIIDGKGVVSHYSSSEEAGLGLLDSTDVVQRYQSFAEENVCPGVKTDIIFNRANVALARSQRLVASWLPPPAADEKQKGEITEAEQAELQRQEDEMFTPVPERLGLGAPIPKQGTAADKLWNKTELSADDKLRQTLLGRNYKKIQEQKQAAVAAAAKNRASGGSGSSDLNNHNKTNNNDGGENDDDDEEEGRSALGKSKKIKAKSSSLPANEKNEGDEDTQPAPKKPKTAAASKRKGAGSFLDDLLSDRKKKRKK</sequence>
<keyword evidence="2" id="KW-0812">Transmembrane</keyword>
<dbReference type="AlphaFoldDB" id="A0A7H8QN78"/>
<feature type="compositionally biased region" description="Low complexity" evidence="1">
    <location>
        <begin position="485"/>
        <end position="494"/>
    </location>
</feature>
<gene>
    <name evidence="3" type="ORF">TRUGW13939_02005</name>
</gene>
<dbReference type="GeneID" id="55989515"/>
<evidence type="ECO:0000256" key="2">
    <source>
        <dbReference type="SAM" id="Phobius"/>
    </source>
</evidence>
<dbReference type="Proteomes" id="UP000509510">
    <property type="component" value="Chromosome I"/>
</dbReference>
<feature type="region of interest" description="Disordered" evidence="1">
    <location>
        <begin position="485"/>
        <end position="588"/>
    </location>
</feature>
<keyword evidence="4" id="KW-1185">Reference proteome</keyword>
<organism evidence="3 4">
    <name type="scientific">Talaromyces rugulosus</name>
    <name type="common">Penicillium rugulosum</name>
    <dbReference type="NCBI Taxonomy" id="121627"/>
    <lineage>
        <taxon>Eukaryota</taxon>
        <taxon>Fungi</taxon>
        <taxon>Dikarya</taxon>
        <taxon>Ascomycota</taxon>
        <taxon>Pezizomycotina</taxon>
        <taxon>Eurotiomycetes</taxon>
        <taxon>Eurotiomycetidae</taxon>
        <taxon>Eurotiales</taxon>
        <taxon>Trichocomaceae</taxon>
        <taxon>Talaromyces</taxon>
        <taxon>Talaromyces sect. Islandici</taxon>
    </lineage>
</organism>
<keyword evidence="2" id="KW-1133">Transmembrane helix</keyword>
<dbReference type="KEGG" id="trg:TRUGW13939_02005"/>
<dbReference type="EMBL" id="CP055898">
    <property type="protein sequence ID" value="QKX54915.1"/>
    <property type="molecule type" value="Genomic_DNA"/>
</dbReference>
<dbReference type="RefSeq" id="XP_035341094.1">
    <property type="nucleotide sequence ID" value="XM_035485201.1"/>
</dbReference>
<evidence type="ECO:0000256" key="1">
    <source>
        <dbReference type="SAM" id="MobiDB-lite"/>
    </source>
</evidence>
<feature type="compositionally biased region" description="Basic residues" evidence="1">
    <location>
        <begin position="558"/>
        <end position="570"/>
    </location>
</feature>
<evidence type="ECO:0000313" key="3">
    <source>
        <dbReference type="EMBL" id="QKX54915.1"/>
    </source>
</evidence>
<dbReference type="InterPro" id="IPR021641">
    <property type="entry name" value="DUF3245"/>
</dbReference>
<name>A0A7H8QN78_TALRU</name>
<accession>A0A7H8QN78</accession>
<feature type="transmembrane region" description="Helical" evidence="2">
    <location>
        <begin position="50"/>
        <end position="69"/>
    </location>
</feature>
<feature type="compositionally biased region" description="Acidic residues" evidence="1">
    <location>
        <begin position="514"/>
        <end position="523"/>
    </location>
</feature>
<proteinExistence type="predicted"/>
<dbReference type="Pfam" id="PF11595">
    <property type="entry name" value="DUF3245"/>
    <property type="match status" value="1"/>
</dbReference>
<reference evidence="4" key="1">
    <citation type="submission" date="2020-06" db="EMBL/GenBank/DDBJ databases">
        <title>A chromosome-scale genome assembly of Talaromyces rugulosus W13939.</title>
        <authorList>
            <person name="Wang B."/>
            <person name="Guo L."/>
            <person name="Ye K."/>
            <person name="Wang L."/>
        </authorList>
    </citation>
    <scope>NUCLEOTIDE SEQUENCE [LARGE SCALE GENOMIC DNA]</scope>
    <source>
        <strain evidence="4">W13939</strain>
    </source>
</reference>
<feature type="transmembrane region" description="Helical" evidence="2">
    <location>
        <begin position="20"/>
        <end position="43"/>
    </location>
</feature>